<dbReference type="Pfam" id="PF00583">
    <property type="entry name" value="Acetyltransf_1"/>
    <property type="match status" value="1"/>
</dbReference>
<evidence type="ECO:0000256" key="2">
    <source>
        <dbReference type="ARBA" id="ARBA00023315"/>
    </source>
</evidence>
<dbReference type="PROSITE" id="PS51186">
    <property type="entry name" value="GNAT"/>
    <property type="match status" value="1"/>
</dbReference>
<proteinExistence type="predicted"/>
<dbReference type="InterPro" id="IPR000182">
    <property type="entry name" value="GNAT_dom"/>
</dbReference>
<keyword evidence="5" id="KW-1185">Reference proteome</keyword>
<feature type="domain" description="N-acetyltransferase" evidence="3">
    <location>
        <begin position="3"/>
        <end position="145"/>
    </location>
</feature>
<evidence type="ECO:0000313" key="5">
    <source>
        <dbReference type="Proteomes" id="UP000000852"/>
    </source>
</evidence>
<reference evidence="4 5" key="1">
    <citation type="journal article" date="2009" name="Stand. Genomic Sci.">
        <title>Complete genome sequence of Pedobacter heparinus type strain (HIM 762-3).</title>
        <authorList>
            <person name="Han C."/>
            <person name="Spring S."/>
            <person name="Lapidus A."/>
            <person name="Del Rio T.G."/>
            <person name="Tice H."/>
            <person name="Copeland A."/>
            <person name="Cheng J.F."/>
            <person name="Lucas S."/>
            <person name="Chen F."/>
            <person name="Nolan M."/>
            <person name="Bruce D."/>
            <person name="Goodwin L."/>
            <person name="Pitluck S."/>
            <person name="Ivanova N."/>
            <person name="Mavromatis K."/>
            <person name="Mikhailova N."/>
            <person name="Pati A."/>
            <person name="Chen A."/>
            <person name="Palaniappan K."/>
            <person name="Land M."/>
            <person name="Hauser L."/>
            <person name="Chang Y.J."/>
            <person name="Jeffries C.C."/>
            <person name="Saunders E."/>
            <person name="Chertkov O."/>
            <person name="Brettin T."/>
            <person name="Goker M."/>
            <person name="Rohde M."/>
            <person name="Bristow J."/>
            <person name="Eisen J.A."/>
            <person name="Markowitz V."/>
            <person name="Hugenholtz P."/>
            <person name="Kyrpides N.C."/>
            <person name="Klenk H.P."/>
            <person name="Detter J.C."/>
        </authorList>
    </citation>
    <scope>NUCLEOTIDE SEQUENCE [LARGE SCALE GENOMIC DNA]</scope>
    <source>
        <strain evidence="5">ATCC 13125 / DSM 2366 / CIP 104194 / JCM 7457 / NBRC 12017 / NCIMB 9290 / NRRL B-14731 / HIM 762-3</strain>
    </source>
</reference>
<keyword evidence="1 4" id="KW-0808">Transferase</keyword>
<dbReference type="KEGG" id="phe:Phep_3189"/>
<dbReference type="InterPro" id="IPR016181">
    <property type="entry name" value="Acyl_CoA_acyltransferase"/>
</dbReference>
<evidence type="ECO:0000259" key="3">
    <source>
        <dbReference type="PROSITE" id="PS51186"/>
    </source>
</evidence>
<dbReference type="PANTHER" id="PTHR43877">
    <property type="entry name" value="AMINOALKYLPHOSPHONATE N-ACETYLTRANSFERASE-RELATED-RELATED"/>
    <property type="match status" value="1"/>
</dbReference>
<dbReference type="HOGENOM" id="CLU_013985_34_4_10"/>
<sequence length="145" mass="16561">MNMAIRKAKVEDAVMIKNLLEQLDYPTAGTFVADKLAKMLSHTDHELLVYELNNKVVAFISVHFIPQIALAGDFAMISYFAVDATVRSKGIGKTMEAYAEVLARSRNCDRMQLHSSARRVAAHKFYERQGYKESPKYFSKKLYYN</sequence>
<protein>
    <submittedName>
        <fullName evidence="4">GCN5-related N-acetyltransferase</fullName>
    </submittedName>
</protein>
<dbReference type="eggNOG" id="COG0456">
    <property type="taxonomic scope" value="Bacteria"/>
</dbReference>
<evidence type="ECO:0000256" key="1">
    <source>
        <dbReference type="ARBA" id="ARBA00022679"/>
    </source>
</evidence>
<dbReference type="Gene3D" id="3.40.630.30">
    <property type="match status" value="1"/>
</dbReference>
<dbReference type="STRING" id="485917.Phep_3189"/>
<accession>C6Y3F9</accession>
<dbReference type="EMBL" id="CP001681">
    <property type="protein sequence ID" value="ACU05384.1"/>
    <property type="molecule type" value="Genomic_DNA"/>
</dbReference>
<name>C6Y3F9_PEDHD</name>
<dbReference type="CDD" id="cd04301">
    <property type="entry name" value="NAT_SF"/>
    <property type="match status" value="1"/>
</dbReference>
<organism evidence="4 5">
    <name type="scientific">Pedobacter heparinus (strain ATCC 13125 / DSM 2366 / CIP 104194 / JCM 7457 / NBRC 12017 / NCIMB 9290 / NRRL B-14731 / HIM 762-3)</name>
    <dbReference type="NCBI Taxonomy" id="485917"/>
    <lineage>
        <taxon>Bacteria</taxon>
        <taxon>Pseudomonadati</taxon>
        <taxon>Bacteroidota</taxon>
        <taxon>Sphingobacteriia</taxon>
        <taxon>Sphingobacteriales</taxon>
        <taxon>Sphingobacteriaceae</taxon>
        <taxon>Pedobacter</taxon>
    </lineage>
</organism>
<dbReference type="InterPro" id="IPR050832">
    <property type="entry name" value="Bact_Acetyltransf"/>
</dbReference>
<dbReference type="SUPFAM" id="SSF55729">
    <property type="entry name" value="Acyl-CoA N-acyltransferases (Nat)"/>
    <property type="match status" value="1"/>
</dbReference>
<evidence type="ECO:0000313" key="4">
    <source>
        <dbReference type="EMBL" id="ACU05384.1"/>
    </source>
</evidence>
<gene>
    <name evidence="4" type="ordered locus">Phep_3189</name>
</gene>
<dbReference type="GO" id="GO:0016747">
    <property type="term" value="F:acyltransferase activity, transferring groups other than amino-acyl groups"/>
    <property type="evidence" value="ECO:0007669"/>
    <property type="project" value="InterPro"/>
</dbReference>
<keyword evidence="2" id="KW-0012">Acyltransferase</keyword>
<dbReference type="AlphaFoldDB" id="C6Y3F9"/>
<dbReference type="Proteomes" id="UP000000852">
    <property type="component" value="Chromosome"/>
</dbReference>